<evidence type="ECO:0000313" key="2">
    <source>
        <dbReference type="Proteomes" id="UP001168821"/>
    </source>
</evidence>
<dbReference type="EMBL" id="JALNTZ010000002">
    <property type="protein sequence ID" value="KAJ3663857.1"/>
    <property type="molecule type" value="Genomic_DNA"/>
</dbReference>
<comment type="caution">
    <text evidence="1">The sequence shown here is derived from an EMBL/GenBank/DDBJ whole genome shotgun (WGS) entry which is preliminary data.</text>
</comment>
<dbReference type="Proteomes" id="UP001168821">
    <property type="component" value="Unassembled WGS sequence"/>
</dbReference>
<keyword evidence="2" id="KW-1185">Reference proteome</keyword>
<sequence>MMSPSSVQEDAKLDAMQRQWLSKRSRSSLFDDLAPESELLALPVPAPCGPAAKPLLKVPEVSSKEEELEYAWGSFQDQVVPEPTDPSTPQPSSVTLDASKIGDFPAVYTVCPLSPHQMPVIGVYVDPRVIPGFKYRVRPLPAIGQPSTTHKCLFNDSALVLKSIGRGYARRFTFEATTSLNNNKNYFWSDNRPEGYAFELELISQGDKFTIFDANREPQGTVEVLQVEGPQYEISNICSKLNIEKRANVRLTGKVEFYETGVAKPMPLSGVVLATKYKGKAAAEIVKVLNVVIQRHRYTLLPGIQKVHRRVTVKGTDINDVPTQYSMHGLEHYELPVVGTYVDPRVIPGFHYKVRPNDRKDHLFGGRALKLISIGMGYAKRLTFQPDSLVHPDNYLWSDNHPDGLGLEIKAVHQNMKFVIKSGDQTLGEASVFRADKPQIEEKMEKVMTASGKYAIEKYVHIDLMCHVNIEIPGGCCDGSDERLMRVYGLAVIRKEPNRNEAHVIRVENVGLDSQLNVLFAQTHTELTFFPKN</sequence>
<organism evidence="1 2">
    <name type="scientific">Zophobas morio</name>
    <dbReference type="NCBI Taxonomy" id="2755281"/>
    <lineage>
        <taxon>Eukaryota</taxon>
        <taxon>Metazoa</taxon>
        <taxon>Ecdysozoa</taxon>
        <taxon>Arthropoda</taxon>
        <taxon>Hexapoda</taxon>
        <taxon>Insecta</taxon>
        <taxon>Pterygota</taxon>
        <taxon>Neoptera</taxon>
        <taxon>Endopterygota</taxon>
        <taxon>Coleoptera</taxon>
        <taxon>Polyphaga</taxon>
        <taxon>Cucujiformia</taxon>
        <taxon>Tenebrionidae</taxon>
        <taxon>Zophobas</taxon>
    </lineage>
</organism>
<proteinExistence type="predicted"/>
<name>A0AA38IUR5_9CUCU</name>
<reference evidence="1" key="1">
    <citation type="journal article" date="2023" name="G3 (Bethesda)">
        <title>Whole genome assemblies of Zophobas morio and Tenebrio molitor.</title>
        <authorList>
            <person name="Kaur S."/>
            <person name="Stinson S.A."/>
            <person name="diCenzo G.C."/>
        </authorList>
    </citation>
    <scope>NUCLEOTIDE SEQUENCE</scope>
    <source>
        <strain evidence="1">QUZm001</strain>
    </source>
</reference>
<evidence type="ECO:0000313" key="1">
    <source>
        <dbReference type="EMBL" id="KAJ3663857.1"/>
    </source>
</evidence>
<gene>
    <name evidence="1" type="ORF">Zmor_008078</name>
</gene>
<protein>
    <submittedName>
        <fullName evidence="1">Uncharacterized protein</fullName>
    </submittedName>
</protein>
<accession>A0AA38IUR5</accession>
<dbReference type="AlphaFoldDB" id="A0AA38IUR5"/>